<dbReference type="SUPFAM" id="SSF55154">
    <property type="entry name" value="CYTH-like phosphatases"/>
    <property type="match status" value="1"/>
</dbReference>
<proteinExistence type="predicted"/>
<dbReference type="PANTHER" id="PTHR14586:SF1">
    <property type="entry name" value="THIAMINE-TRIPHOSPHATASE"/>
    <property type="match status" value="1"/>
</dbReference>
<evidence type="ECO:0000313" key="2">
    <source>
        <dbReference type="Proteomes" id="UP001530377"/>
    </source>
</evidence>
<accession>A0ABD3SBV9</accession>
<dbReference type="InterPro" id="IPR033469">
    <property type="entry name" value="CYTH-like_dom_sf"/>
</dbReference>
<protein>
    <recommendedName>
        <fullName evidence="3">Thiamine-triphosphatase</fullName>
    </recommendedName>
</protein>
<comment type="caution">
    <text evidence="1">The sequence shown here is derived from an EMBL/GenBank/DDBJ whole genome shotgun (WGS) entry which is preliminary data.</text>
</comment>
<dbReference type="PANTHER" id="PTHR14586">
    <property type="entry name" value="THIAMINE-TRIPHOSPHATASE"/>
    <property type="match status" value="1"/>
</dbReference>
<sequence>MRYHHLPPFPITIASFLICSRSSFPWSNAAAFQNQQHERQRRTRHVTIQSSSSSELEVEKKFRIADELHATRVEVTLASLGFERVGSEEEFVDWYFDLPGPHWHFSLRDVWIRYRERKIGIDGGWGWRGAWQVKRGIRTKDDSGQQGREGDGITVYEELQGRDAKALILDLLSESAGMEGLDAALGKVLSPTRSSLPDSQYDGYDVPYMAGAECLLPFARLVTKRTRYETTNDGIFGNLKVDIDRTDVGYMVGEVEAVFDNFSDDQSYVELAKEKISKLVDLLSCDNEGNDSTMSKLEYYMIKNQRGHYDACVKSSRILN</sequence>
<dbReference type="Proteomes" id="UP001530377">
    <property type="component" value="Unassembled WGS sequence"/>
</dbReference>
<dbReference type="InterPro" id="IPR039582">
    <property type="entry name" value="THTPA"/>
</dbReference>
<dbReference type="EMBL" id="JALLPB020000083">
    <property type="protein sequence ID" value="KAL3821827.1"/>
    <property type="molecule type" value="Genomic_DNA"/>
</dbReference>
<dbReference type="Gene3D" id="2.40.320.10">
    <property type="entry name" value="Hypothetical Protein Pfu-838710-001"/>
    <property type="match status" value="1"/>
</dbReference>
<reference evidence="1 2" key="1">
    <citation type="submission" date="2024-10" db="EMBL/GenBank/DDBJ databases">
        <title>Updated reference genomes for cyclostephanoid diatoms.</title>
        <authorList>
            <person name="Roberts W.R."/>
            <person name="Alverson A.J."/>
        </authorList>
    </citation>
    <scope>NUCLEOTIDE SEQUENCE [LARGE SCALE GENOMIC DNA]</scope>
    <source>
        <strain evidence="1 2">AJA228-03</strain>
    </source>
</reference>
<organism evidence="1 2">
    <name type="scientific">Cyclostephanos tholiformis</name>
    <dbReference type="NCBI Taxonomy" id="382380"/>
    <lineage>
        <taxon>Eukaryota</taxon>
        <taxon>Sar</taxon>
        <taxon>Stramenopiles</taxon>
        <taxon>Ochrophyta</taxon>
        <taxon>Bacillariophyta</taxon>
        <taxon>Coscinodiscophyceae</taxon>
        <taxon>Thalassiosirophycidae</taxon>
        <taxon>Stephanodiscales</taxon>
        <taxon>Stephanodiscaceae</taxon>
        <taxon>Cyclostephanos</taxon>
    </lineage>
</organism>
<evidence type="ECO:0000313" key="1">
    <source>
        <dbReference type="EMBL" id="KAL3821827.1"/>
    </source>
</evidence>
<dbReference type="AlphaFoldDB" id="A0ABD3SBV9"/>
<gene>
    <name evidence="1" type="ORF">ACHAXA_003329</name>
</gene>
<keyword evidence="2" id="KW-1185">Reference proteome</keyword>
<name>A0ABD3SBV9_9STRA</name>
<evidence type="ECO:0008006" key="3">
    <source>
        <dbReference type="Google" id="ProtNLM"/>
    </source>
</evidence>